<gene>
    <name evidence="1" type="ORF">S01H1_65764</name>
</gene>
<dbReference type="AlphaFoldDB" id="X0XWM3"/>
<comment type="caution">
    <text evidence="1">The sequence shown here is derived from an EMBL/GenBank/DDBJ whole genome shotgun (WGS) entry which is preliminary data.</text>
</comment>
<evidence type="ECO:0000313" key="1">
    <source>
        <dbReference type="EMBL" id="GAG39612.1"/>
    </source>
</evidence>
<accession>X0XWM3</accession>
<proteinExistence type="predicted"/>
<name>X0XWM3_9ZZZZ</name>
<sequence>MKIRVIKRDNGRYSNYIGQYKKNIFSKWKVIVGSVSRDKGNAIRATIEYKKYNTKKEIIFKS</sequence>
<organism evidence="1">
    <name type="scientific">marine sediment metagenome</name>
    <dbReference type="NCBI Taxonomy" id="412755"/>
    <lineage>
        <taxon>unclassified sequences</taxon>
        <taxon>metagenomes</taxon>
        <taxon>ecological metagenomes</taxon>
    </lineage>
</organism>
<protein>
    <submittedName>
        <fullName evidence="1">Uncharacterized protein</fullName>
    </submittedName>
</protein>
<dbReference type="EMBL" id="BARS01043439">
    <property type="protein sequence ID" value="GAG39612.1"/>
    <property type="molecule type" value="Genomic_DNA"/>
</dbReference>
<reference evidence="1" key="1">
    <citation type="journal article" date="2014" name="Front. Microbiol.">
        <title>High frequency of phylogenetically diverse reductive dehalogenase-homologous genes in deep subseafloor sedimentary metagenomes.</title>
        <authorList>
            <person name="Kawai M."/>
            <person name="Futagami T."/>
            <person name="Toyoda A."/>
            <person name="Takaki Y."/>
            <person name="Nishi S."/>
            <person name="Hori S."/>
            <person name="Arai W."/>
            <person name="Tsubouchi T."/>
            <person name="Morono Y."/>
            <person name="Uchiyama I."/>
            <person name="Ito T."/>
            <person name="Fujiyama A."/>
            <person name="Inagaki F."/>
            <person name="Takami H."/>
        </authorList>
    </citation>
    <scope>NUCLEOTIDE SEQUENCE</scope>
    <source>
        <strain evidence="1">Expedition CK06-06</strain>
    </source>
</reference>